<keyword evidence="2" id="KW-1185">Reference proteome</keyword>
<evidence type="ECO:0000313" key="1">
    <source>
        <dbReference type="EMBL" id="SFI36941.1"/>
    </source>
</evidence>
<organism evidence="1 2">
    <name type="scientific">Albimonas pacifica</name>
    <dbReference type="NCBI Taxonomy" id="1114924"/>
    <lineage>
        <taxon>Bacteria</taxon>
        <taxon>Pseudomonadati</taxon>
        <taxon>Pseudomonadota</taxon>
        <taxon>Alphaproteobacteria</taxon>
        <taxon>Rhodobacterales</taxon>
        <taxon>Paracoccaceae</taxon>
        <taxon>Albimonas</taxon>
    </lineage>
</organism>
<dbReference type="InterPro" id="IPR011049">
    <property type="entry name" value="Serralysin-like_metalloprot_C"/>
</dbReference>
<evidence type="ECO:0000313" key="2">
    <source>
        <dbReference type="Proteomes" id="UP000199377"/>
    </source>
</evidence>
<gene>
    <name evidence="1" type="ORF">SAMN05216258_10677</name>
</gene>
<dbReference type="InterPro" id="IPR001343">
    <property type="entry name" value="Hemolysn_Ca-bd"/>
</dbReference>
<name>A0A1I3HMN0_9RHOB</name>
<proteinExistence type="predicted"/>
<dbReference type="STRING" id="1114924.SAMN05216258_10677"/>
<dbReference type="Gene3D" id="2.150.10.10">
    <property type="entry name" value="Serralysin-like metalloprotease, C-terminal"/>
    <property type="match status" value="1"/>
</dbReference>
<evidence type="ECO:0008006" key="3">
    <source>
        <dbReference type="Google" id="ProtNLM"/>
    </source>
</evidence>
<dbReference type="AlphaFoldDB" id="A0A1I3HMN0"/>
<dbReference type="RefSeq" id="WP_092860443.1">
    <property type="nucleotide sequence ID" value="NZ_FOQH01000006.1"/>
</dbReference>
<dbReference type="Pfam" id="PF00353">
    <property type="entry name" value="HemolysinCabind"/>
    <property type="match status" value="1"/>
</dbReference>
<dbReference type="SUPFAM" id="SSF51120">
    <property type="entry name" value="beta-Roll"/>
    <property type="match status" value="1"/>
</dbReference>
<sequence>MAFILATDGGAQIELSDGDRLYIPRDVTVAVPNQASVVGDAGDANGHEVTIDGALISGGGNAIILGDDALGEGDNRLVIGETGVVRSLNVPGNSSIYMLGSNSVLQNAGEVTGNWGAFLQDWDGGSILNTGLLQGMQQEGLYLTSAVGVGLINTGLILGDVDALGGVEVVFDRLFNSGEIIGGAGGHGIAIAVAPAGSLVVNRGLIAGDEAAVQLAQHDDVLRNRGDVDGDVRLGDGADVYVGGRRSEVDGRIQGEGGDDVLRGGGNDDLVFGGDGADEIHGRKGDDELIGNADADVFVIARRNGDDEIRDLVHGEDHVDLSAFDLRWKPLKNKLMEDTDDGVLIDLEGQRGGTVLLEGLEIADISRGDFIL</sequence>
<dbReference type="OrthoDB" id="733404at2"/>
<protein>
    <recommendedName>
        <fullName evidence="3">Hemolysin-type calcium-binding repeat-containing protein</fullName>
    </recommendedName>
</protein>
<reference evidence="1 2" key="1">
    <citation type="submission" date="2016-10" db="EMBL/GenBank/DDBJ databases">
        <authorList>
            <person name="de Groot N.N."/>
        </authorList>
    </citation>
    <scope>NUCLEOTIDE SEQUENCE [LARGE SCALE GENOMIC DNA]</scope>
    <source>
        <strain evidence="1 2">CGMCC 1.11030</strain>
    </source>
</reference>
<accession>A0A1I3HMN0</accession>
<dbReference type="EMBL" id="FOQH01000006">
    <property type="protein sequence ID" value="SFI36941.1"/>
    <property type="molecule type" value="Genomic_DNA"/>
</dbReference>
<dbReference type="GO" id="GO:0005509">
    <property type="term" value="F:calcium ion binding"/>
    <property type="evidence" value="ECO:0007669"/>
    <property type="project" value="InterPro"/>
</dbReference>
<dbReference type="Proteomes" id="UP000199377">
    <property type="component" value="Unassembled WGS sequence"/>
</dbReference>